<dbReference type="InterPro" id="IPR029063">
    <property type="entry name" value="SAM-dependent_MTases_sf"/>
</dbReference>
<dbReference type="PANTHER" id="PTHR43464:SF19">
    <property type="entry name" value="UBIQUINONE BIOSYNTHESIS O-METHYLTRANSFERASE, MITOCHONDRIAL"/>
    <property type="match status" value="1"/>
</dbReference>
<keyword evidence="6" id="KW-1185">Reference proteome</keyword>
<evidence type="ECO:0000313" key="6">
    <source>
        <dbReference type="Proteomes" id="UP000067625"/>
    </source>
</evidence>
<dbReference type="AlphaFoldDB" id="A0A0M3RAE0"/>
<name>A0A0M3RAE0_9BACI</name>
<dbReference type="OrthoDB" id="9810615at2"/>
<sequence length="270" mass="31004">MGKMIDYYSRFDEWGRLDREPLEFQVNWHFIQAYLPKTGKVLDNGAGPGKYAMRLAQQGYEVTLTDLVPRLIEIAKEKATELGVAGRFAGFHVADARDLSALRDDQFDAALALGPMYHLQLEQSRKEAIQELYRVTKKDGIVFVAFMPRIRHVLSSLQFPEHWRPNDNMESIKEFIRTGEFDHSDEGRFTGAYYFRIEDIKPFMESNGFETLNLIGSSNIGSLLSNEQWEYWKNRGKGEFVQLIELLKDTAADPAILGISSHLLYIGKKK</sequence>
<keyword evidence="2 5" id="KW-0808">Transferase</keyword>
<organism evidence="5 6">
    <name type="scientific">Bacillus gobiensis</name>
    <dbReference type="NCBI Taxonomy" id="1441095"/>
    <lineage>
        <taxon>Bacteria</taxon>
        <taxon>Bacillati</taxon>
        <taxon>Bacillota</taxon>
        <taxon>Bacilli</taxon>
        <taxon>Bacillales</taxon>
        <taxon>Bacillaceae</taxon>
        <taxon>Bacillus</taxon>
    </lineage>
</organism>
<dbReference type="CDD" id="cd02440">
    <property type="entry name" value="AdoMet_MTases"/>
    <property type="match status" value="1"/>
</dbReference>
<proteinExistence type="predicted"/>
<dbReference type="STRING" id="1441095.AM592_16640"/>
<dbReference type="SUPFAM" id="SSF53335">
    <property type="entry name" value="S-adenosyl-L-methionine-dependent methyltransferases"/>
    <property type="match status" value="1"/>
</dbReference>
<dbReference type="EMBL" id="CP012600">
    <property type="protein sequence ID" value="ALC83022.1"/>
    <property type="molecule type" value="Genomic_DNA"/>
</dbReference>
<dbReference type="InterPro" id="IPR013216">
    <property type="entry name" value="Methyltransf_11"/>
</dbReference>
<accession>A0A0M3RAE0</accession>
<gene>
    <name evidence="5" type="ORF">AM592_16640</name>
</gene>
<keyword evidence="3" id="KW-0949">S-adenosyl-L-methionine</keyword>
<reference evidence="6" key="1">
    <citation type="submission" date="2015-08" db="EMBL/GenBank/DDBJ databases">
        <title>Genome sequencing project for genomic taxonomy and phylogenomics of Bacillus-like bacteria.</title>
        <authorList>
            <person name="Liu B."/>
            <person name="Wang J."/>
            <person name="Zhu Y."/>
            <person name="Liu G."/>
            <person name="Chen Q."/>
            <person name="Chen Z."/>
            <person name="Lan J."/>
            <person name="Che J."/>
            <person name="Ge C."/>
            <person name="Shi H."/>
            <person name="Pan Z."/>
            <person name="Liu X."/>
        </authorList>
    </citation>
    <scope>NUCLEOTIDE SEQUENCE [LARGE SCALE GENOMIC DNA]</scope>
    <source>
        <strain evidence="6">FJAT-4402</strain>
    </source>
</reference>
<dbReference type="PANTHER" id="PTHR43464">
    <property type="entry name" value="METHYLTRANSFERASE"/>
    <property type="match status" value="1"/>
</dbReference>
<protein>
    <submittedName>
        <fullName evidence="5">Methyltransferase</fullName>
    </submittedName>
</protein>
<evidence type="ECO:0000256" key="3">
    <source>
        <dbReference type="ARBA" id="ARBA00022691"/>
    </source>
</evidence>
<dbReference type="Pfam" id="PF08241">
    <property type="entry name" value="Methyltransf_11"/>
    <property type="match status" value="1"/>
</dbReference>
<dbReference type="GO" id="GO:0032259">
    <property type="term" value="P:methylation"/>
    <property type="evidence" value="ECO:0007669"/>
    <property type="project" value="UniProtKB-KW"/>
</dbReference>
<evidence type="ECO:0000256" key="1">
    <source>
        <dbReference type="ARBA" id="ARBA00022603"/>
    </source>
</evidence>
<dbReference type="Gene3D" id="3.40.50.150">
    <property type="entry name" value="Vaccinia Virus protein VP39"/>
    <property type="match status" value="1"/>
</dbReference>
<evidence type="ECO:0000313" key="5">
    <source>
        <dbReference type="EMBL" id="ALC83022.1"/>
    </source>
</evidence>
<dbReference type="PATRIC" id="fig|1441095.3.peg.3686"/>
<evidence type="ECO:0000256" key="2">
    <source>
        <dbReference type="ARBA" id="ARBA00022679"/>
    </source>
</evidence>
<dbReference type="RefSeq" id="WP_053604849.1">
    <property type="nucleotide sequence ID" value="NZ_CP012600.1"/>
</dbReference>
<reference evidence="5 6" key="2">
    <citation type="journal article" date="2016" name="Int. J. Syst. Evol. Microbiol.">
        <title>Bacillus gobiensis sp. nov., isolated from a soil sample.</title>
        <authorList>
            <person name="Liu B."/>
            <person name="Liu G.H."/>
            <person name="Cetin S."/>
            <person name="Schumann P."/>
            <person name="Pan Z.Z."/>
            <person name="Chen Q.Q."/>
        </authorList>
    </citation>
    <scope>NUCLEOTIDE SEQUENCE [LARGE SCALE GENOMIC DNA]</scope>
    <source>
        <strain evidence="5 6">FJAT-4402</strain>
    </source>
</reference>
<dbReference type="GO" id="GO:0008757">
    <property type="term" value="F:S-adenosylmethionine-dependent methyltransferase activity"/>
    <property type="evidence" value="ECO:0007669"/>
    <property type="project" value="InterPro"/>
</dbReference>
<evidence type="ECO:0000259" key="4">
    <source>
        <dbReference type="Pfam" id="PF08241"/>
    </source>
</evidence>
<feature type="domain" description="Methyltransferase type 11" evidence="4">
    <location>
        <begin position="42"/>
        <end position="143"/>
    </location>
</feature>
<dbReference type="Proteomes" id="UP000067625">
    <property type="component" value="Chromosome"/>
</dbReference>
<keyword evidence="1 5" id="KW-0489">Methyltransferase</keyword>